<evidence type="ECO:0000259" key="8">
    <source>
        <dbReference type="PROSITE" id="PS50928"/>
    </source>
</evidence>
<dbReference type="PANTHER" id="PTHR43163">
    <property type="entry name" value="DIPEPTIDE TRANSPORT SYSTEM PERMEASE PROTEIN DPPB-RELATED"/>
    <property type="match status" value="1"/>
</dbReference>
<evidence type="ECO:0000313" key="10">
    <source>
        <dbReference type="Proteomes" id="UP000190409"/>
    </source>
</evidence>
<keyword evidence="5 7" id="KW-1133">Transmembrane helix</keyword>
<evidence type="ECO:0000256" key="1">
    <source>
        <dbReference type="ARBA" id="ARBA00004651"/>
    </source>
</evidence>
<dbReference type="PANTHER" id="PTHR43163:SF6">
    <property type="entry name" value="DIPEPTIDE TRANSPORT SYSTEM PERMEASE PROTEIN DPPB-RELATED"/>
    <property type="match status" value="1"/>
</dbReference>
<evidence type="ECO:0000256" key="5">
    <source>
        <dbReference type="ARBA" id="ARBA00022989"/>
    </source>
</evidence>
<dbReference type="Gene3D" id="1.10.3720.10">
    <property type="entry name" value="MetI-like"/>
    <property type="match status" value="1"/>
</dbReference>
<dbReference type="Proteomes" id="UP000190409">
    <property type="component" value="Unassembled WGS sequence"/>
</dbReference>
<feature type="transmembrane region" description="Helical" evidence="7">
    <location>
        <begin position="235"/>
        <end position="261"/>
    </location>
</feature>
<feature type="domain" description="ABC transmembrane type-1" evidence="8">
    <location>
        <begin position="95"/>
        <end position="304"/>
    </location>
</feature>
<dbReference type="Pfam" id="PF19300">
    <property type="entry name" value="BPD_transp_1_N"/>
    <property type="match status" value="1"/>
</dbReference>
<comment type="similarity">
    <text evidence="7">Belongs to the binding-protein-dependent transport system permease family.</text>
</comment>
<evidence type="ECO:0000256" key="4">
    <source>
        <dbReference type="ARBA" id="ARBA00022692"/>
    </source>
</evidence>
<name>A0A1S8KPV1_9LACT</name>
<feature type="transmembrane region" description="Helical" evidence="7">
    <location>
        <begin position="144"/>
        <end position="162"/>
    </location>
</feature>
<keyword evidence="6 7" id="KW-0472">Membrane</keyword>
<feature type="transmembrane region" description="Helical" evidence="7">
    <location>
        <begin position="99"/>
        <end position="123"/>
    </location>
</feature>
<feature type="transmembrane region" description="Helical" evidence="7">
    <location>
        <begin position="9"/>
        <end position="29"/>
    </location>
</feature>
<keyword evidence="2 7" id="KW-0813">Transport</keyword>
<dbReference type="Pfam" id="PF00528">
    <property type="entry name" value="BPD_transp_1"/>
    <property type="match status" value="1"/>
</dbReference>
<sequence>MGKYIGKRLLSLIPVIFIVTFIVFVIMHITPGGPAAAILGLEASPEEVARLNAELGLEDPFWVQYWNWLSGVLTGDLGHSYYMNRSVNSAIAVNYGPTVALALFATFLSVIFGVGFGLLAVYYRKSWVDRLVVGSTLVGQATPSFVLSILLLILFAVVYRIFPVSGYRPLSSGIGQHLRYLFLPSVAIAIGQTALIARITRSSLLEIVDANYILTGRMKGISERSLLLKHSLKNALLPILTVIGQGLGGLLSGTIVVETIFGIPGLGQLLVNGISRRDYAVIQGVILMIAVSYILVNLAVDVLYSVIDPRIALEAKKD</sequence>
<reference evidence="9 10" key="1">
    <citation type="submission" date="2017-01" db="EMBL/GenBank/DDBJ databases">
        <title>Complete Genome Sequence of Dolosigranulum pigrum isolated from a Patient with interstitial lung disease.</title>
        <authorList>
            <person name="Mukhopadhyay R."/>
            <person name="Joaquin J."/>
            <person name="Hogue R."/>
            <person name="Fitzgerald S."/>
            <person name="Jospin G."/>
            <person name="Eisen J.A."/>
            <person name="Chaturvedi V."/>
        </authorList>
    </citation>
    <scope>NUCLEOTIDE SEQUENCE [LARGE SCALE GENOMIC DNA]</scope>
    <source>
        <strain evidence="9 10">15S00348</strain>
    </source>
</reference>
<dbReference type="GO" id="GO:0005886">
    <property type="term" value="C:plasma membrane"/>
    <property type="evidence" value="ECO:0007669"/>
    <property type="project" value="UniProtKB-SubCell"/>
</dbReference>
<dbReference type="InterPro" id="IPR035906">
    <property type="entry name" value="MetI-like_sf"/>
</dbReference>
<organism evidence="9 10">
    <name type="scientific">Dolosigranulum pigrum</name>
    <dbReference type="NCBI Taxonomy" id="29394"/>
    <lineage>
        <taxon>Bacteria</taxon>
        <taxon>Bacillati</taxon>
        <taxon>Bacillota</taxon>
        <taxon>Bacilli</taxon>
        <taxon>Lactobacillales</taxon>
        <taxon>Carnobacteriaceae</taxon>
        <taxon>Dolosigranulum</taxon>
    </lineage>
</organism>
<dbReference type="PROSITE" id="PS50928">
    <property type="entry name" value="ABC_TM1"/>
    <property type="match status" value="1"/>
</dbReference>
<dbReference type="SUPFAM" id="SSF161098">
    <property type="entry name" value="MetI-like"/>
    <property type="match status" value="1"/>
</dbReference>
<dbReference type="EMBL" id="MUYF01000003">
    <property type="protein sequence ID" value="OOL81663.1"/>
    <property type="molecule type" value="Genomic_DNA"/>
</dbReference>
<evidence type="ECO:0000256" key="3">
    <source>
        <dbReference type="ARBA" id="ARBA00022475"/>
    </source>
</evidence>
<protein>
    <submittedName>
        <fullName evidence="9">Peptide ABC transporter</fullName>
    </submittedName>
</protein>
<evidence type="ECO:0000313" key="9">
    <source>
        <dbReference type="EMBL" id="OOL81663.1"/>
    </source>
</evidence>
<proteinExistence type="inferred from homology"/>
<dbReference type="AlphaFoldDB" id="A0A1S8KPV1"/>
<keyword evidence="3" id="KW-1003">Cell membrane</keyword>
<dbReference type="GO" id="GO:0055085">
    <property type="term" value="P:transmembrane transport"/>
    <property type="evidence" value="ECO:0007669"/>
    <property type="project" value="InterPro"/>
</dbReference>
<comment type="caution">
    <text evidence="9">The sequence shown here is derived from an EMBL/GenBank/DDBJ whole genome shotgun (WGS) entry which is preliminary data.</text>
</comment>
<keyword evidence="4 7" id="KW-0812">Transmembrane</keyword>
<comment type="subcellular location">
    <subcellularLocation>
        <location evidence="1 7">Cell membrane</location>
        <topology evidence="1 7">Multi-pass membrane protein</topology>
    </subcellularLocation>
</comment>
<gene>
    <name evidence="9" type="ORF">BWX42_08130</name>
</gene>
<evidence type="ECO:0000256" key="2">
    <source>
        <dbReference type="ARBA" id="ARBA00022448"/>
    </source>
</evidence>
<evidence type="ECO:0000256" key="7">
    <source>
        <dbReference type="RuleBase" id="RU363032"/>
    </source>
</evidence>
<dbReference type="CDD" id="cd06261">
    <property type="entry name" value="TM_PBP2"/>
    <property type="match status" value="1"/>
</dbReference>
<dbReference type="InterPro" id="IPR000515">
    <property type="entry name" value="MetI-like"/>
</dbReference>
<accession>A0A1S8KPV1</accession>
<feature type="transmembrane region" description="Helical" evidence="7">
    <location>
        <begin position="281"/>
        <end position="307"/>
    </location>
</feature>
<dbReference type="InterPro" id="IPR045621">
    <property type="entry name" value="BPD_transp_1_N"/>
</dbReference>
<evidence type="ECO:0000256" key="6">
    <source>
        <dbReference type="ARBA" id="ARBA00023136"/>
    </source>
</evidence>
<feature type="transmembrane region" description="Helical" evidence="7">
    <location>
        <begin position="177"/>
        <end position="197"/>
    </location>
</feature>